<organism evidence="3 4">
    <name type="scientific">Paramuribaculum intestinale</name>
    <dbReference type="NCBI Taxonomy" id="2094151"/>
    <lineage>
        <taxon>Bacteria</taxon>
        <taxon>Pseudomonadati</taxon>
        <taxon>Bacteroidota</taxon>
        <taxon>Bacteroidia</taxon>
        <taxon>Bacteroidales</taxon>
        <taxon>Muribaculaceae</taxon>
        <taxon>Paramuribaculum</taxon>
    </lineage>
</organism>
<dbReference type="GeneID" id="93423543"/>
<dbReference type="GO" id="GO:0006298">
    <property type="term" value="P:mismatch repair"/>
    <property type="evidence" value="ECO:0007669"/>
    <property type="project" value="InterPro"/>
</dbReference>
<dbReference type="InterPro" id="IPR007695">
    <property type="entry name" value="DNA_mismatch_repair_MutS-lik_N"/>
</dbReference>
<accession>A0A2V1IR93</accession>
<protein>
    <submittedName>
        <fullName evidence="3">DNA mismatch repair protein MutS</fullName>
    </submittedName>
</protein>
<feature type="domain" description="DNA mismatch repair protein MutS-like N-terminal" evidence="2">
    <location>
        <begin position="11"/>
        <end position="99"/>
    </location>
</feature>
<name>A0A2V1IR93_9BACT</name>
<dbReference type="EMBL" id="PUBV01000017">
    <property type="protein sequence ID" value="PWB06956.1"/>
    <property type="molecule type" value="Genomic_DNA"/>
</dbReference>
<feature type="compositionally biased region" description="Basic and acidic residues" evidence="1">
    <location>
        <begin position="119"/>
        <end position="163"/>
    </location>
</feature>
<dbReference type="SUPFAM" id="SSF55271">
    <property type="entry name" value="DNA repair protein MutS, domain I"/>
    <property type="match status" value="1"/>
</dbReference>
<comment type="caution">
    <text evidence="3">The sequence shown here is derived from an EMBL/GenBank/DDBJ whole genome shotgun (WGS) entry which is preliminary data.</text>
</comment>
<gene>
    <name evidence="3" type="ORF">C5O25_08650</name>
</gene>
<feature type="region of interest" description="Disordered" evidence="1">
    <location>
        <begin position="98"/>
        <end position="182"/>
    </location>
</feature>
<dbReference type="InterPro" id="IPR016151">
    <property type="entry name" value="DNA_mismatch_repair_MutS_N"/>
</dbReference>
<dbReference type="Gene3D" id="3.40.1170.10">
    <property type="entry name" value="DNA repair protein MutS, domain I"/>
    <property type="match status" value="1"/>
</dbReference>
<evidence type="ECO:0000259" key="2">
    <source>
        <dbReference type="Pfam" id="PF01624"/>
    </source>
</evidence>
<evidence type="ECO:0000313" key="3">
    <source>
        <dbReference type="EMBL" id="PWB06956.1"/>
    </source>
</evidence>
<evidence type="ECO:0000256" key="1">
    <source>
        <dbReference type="SAM" id="MobiDB-lite"/>
    </source>
</evidence>
<evidence type="ECO:0000313" key="4">
    <source>
        <dbReference type="Proteomes" id="UP000244925"/>
    </source>
</evidence>
<dbReference type="AlphaFoldDB" id="A0A2V1IR93"/>
<dbReference type="Proteomes" id="UP000244925">
    <property type="component" value="Unassembled WGS sequence"/>
</dbReference>
<proteinExistence type="predicted"/>
<dbReference type="GO" id="GO:0005524">
    <property type="term" value="F:ATP binding"/>
    <property type="evidence" value="ECO:0007669"/>
    <property type="project" value="InterPro"/>
</dbReference>
<keyword evidence="4" id="KW-1185">Reference proteome</keyword>
<sequence length="413" mass="47353">MKQKPENIDGILDQFVKMKEKHPDALLLFRIGDTYQSFKQDAVKASTILDIETREKKVDGKKVKSIGFPHHALDTYLPRLVRAGMRVAICEQLEKPQKIEKEKSQSTTNEADMPRKKKEQAAQEEPVKSVKADKPAEEKKTEVKSEAKSEQSQEAKAERKPREPQMVTVNGDKVTHGHAYQSKTNPEDWYFTAKINGEQLKPQKMDPADLAAYQKKEMTVPQLMERYYPTKLMQRVPDVAFQVANVVSGPEQRPLTVDKFNVYKEKDEQRPDFGRYKFYAEVDGQKMSTVASRQDLNAYFDRVQTPGQLVEKNFGERLHLPSHYQQFRLPEGVEASVVRIAKDRSDNKWKVSADLGEHGRTDKKEISFDDGFALFKTKTATREQIAAKYLGEDIKTMLNGPVMSMEKSQSMKM</sequence>
<dbReference type="Pfam" id="PF01624">
    <property type="entry name" value="MutS_I"/>
    <property type="match status" value="1"/>
</dbReference>
<dbReference type="GO" id="GO:0030983">
    <property type="term" value="F:mismatched DNA binding"/>
    <property type="evidence" value="ECO:0007669"/>
    <property type="project" value="InterPro"/>
</dbReference>
<reference evidence="4" key="1">
    <citation type="submission" date="2018-02" db="EMBL/GenBank/DDBJ databases">
        <authorList>
            <person name="Clavel T."/>
            <person name="Strowig T."/>
        </authorList>
    </citation>
    <scope>NUCLEOTIDE SEQUENCE [LARGE SCALE GENOMIC DNA]</scope>
    <source>
        <strain evidence="4">DSM 100764</strain>
    </source>
</reference>
<dbReference type="RefSeq" id="WP_107036341.1">
    <property type="nucleotide sequence ID" value="NZ_CARBNI010000017.1"/>
</dbReference>